<evidence type="ECO:0000313" key="3">
    <source>
        <dbReference type="EMBL" id="OUS44716.1"/>
    </source>
</evidence>
<dbReference type="Proteomes" id="UP000195557">
    <property type="component" value="Unassembled WGS sequence"/>
</dbReference>
<keyword evidence="1" id="KW-1133">Transmembrane helix</keyword>
<reference evidence="3" key="1">
    <citation type="submission" date="2017-04" db="EMBL/GenBank/DDBJ databases">
        <title>Population genomics of picophytoplankton unveils novel chromosome hypervariability.</title>
        <authorList>
            <consortium name="DOE Joint Genome Institute"/>
            <person name="Blanc-Mathieu R."/>
            <person name="Krasovec M."/>
            <person name="Hebrard M."/>
            <person name="Yau S."/>
            <person name="Desgranges E."/>
            <person name="Martin J."/>
            <person name="Schackwitz W."/>
            <person name="Kuo A."/>
            <person name="Salin G."/>
            <person name="Donnadieu C."/>
            <person name="Desdevises Y."/>
            <person name="Sanchez-Ferandin S."/>
            <person name="Moreau H."/>
            <person name="Rivals E."/>
            <person name="Grigoriev I.V."/>
            <person name="Grimsley N."/>
            <person name="Eyre-Walker A."/>
            <person name="Piganeau G."/>
        </authorList>
    </citation>
    <scope>NUCLEOTIDE SEQUENCE [LARGE SCALE GENOMIC DNA]</scope>
    <source>
        <strain evidence="3">RCC 1115</strain>
    </source>
</reference>
<dbReference type="InterPro" id="IPR002656">
    <property type="entry name" value="Acyl_transf_3_dom"/>
</dbReference>
<dbReference type="PANTHER" id="PTHR23028">
    <property type="entry name" value="ACETYLTRANSFERASE"/>
    <property type="match status" value="1"/>
</dbReference>
<organism evidence="3">
    <name type="scientific">Ostreococcus tauri</name>
    <name type="common">Marine green alga</name>
    <dbReference type="NCBI Taxonomy" id="70448"/>
    <lineage>
        <taxon>Eukaryota</taxon>
        <taxon>Viridiplantae</taxon>
        <taxon>Chlorophyta</taxon>
        <taxon>Mamiellophyceae</taxon>
        <taxon>Mamiellales</taxon>
        <taxon>Bathycoccaceae</taxon>
        <taxon>Ostreococcus</taxon>
    </lineage>
</organism>
<dbReference type="GO" id="GO:0016020">
    <property type="term" value="C:membrane"/>
    <property type="evidence" value="ECO:0007669"/>
    <property type="project" value="TreeGrafter"/>
</dbReference>
<dbReference type="Pfam" id="PF01757">
    <property type="entry name" value="Acyl_transf_3"/>
    <property type="match status" value="1"/>
</dbReference>
<feature type="transmembrane region" description="Helical" evidence="1">
    <location>
        <begin position="296"/>
        <end position="314"/>
    </location>
</feature>
<feature type="transmembrane region" description="Helical" evidence="1">
    <location>
        <begin position="379"/>
        <end position="398"/>
    </location>
</feature>
<accession>A0A1Y5I5C3</accession>
<proteinExistence type="predicted"/>
<feature type="transmembrane region" description="Helical" evidence="1">
    <location>
        <begin position="445"/>
        <end position="461"/>
    </location>
</feature>
<dbReference type="PANTHER" id="PTHR23028:SF53">
    <property type="entry name" value="ACYL_TRANSF_3 DOMAIN-CONTAINING PROTEIN"/>
    <property type="match status" value="1"/>
</dbReference>
<feature type="transmembrane region" description="Helical" evidence="1">
    <location>
        <begin position="419"/>
        <end position="439"/>
    </location>
</feature>
<dbReference type="EMBL" id="KZ155805">
    <property type="protein sequence ID" value="OUS44716.1"/>
    <property type="molecule type" value="Genomic_DNA"/>
</dbReference>
<feature type="transmembrane region" description="Helical" evidence="1">
    <location>
        <begin position="326"/>
        <end position="343"/>
    </location>
</feature>
<dbReference type="GO" id="GO:0016747">
    <property type="term" value="F:acyltransferase activity, transferring groups other than amino-acyl groups"/>
    <property type="evidence" value="ECO:0007669"/>
    <property type="project" value="InterPro"/>
</dbReference>
<feature type="transmembrane region" description="Helical" evidence="1">
    <location>
        <begin position="228"/>
        <end position="251"/>
    </location>
</feature>
<name>A0A1Y5I5C3_OSTTA</name>
<dbReference type="GO" id="GO:0000271">
    <property type="term" value="P:polysaccharide biosynthetic process"/>
    <property type="evidence" value="ECO:0007669"/>
    <property type="project" value="TreeGrafter"/>
</dbReference>
<protein>
    <recommendedName>
        <fullName evidence="2">Acyltransferase 3 domain-containing protein</fullName>
    </recommendedName>
</protein>
<evidence type="ECO:0000256" key="1">
    <source>
        <dbReference type="SAM" id="Phobius"/>
    </source>
</evidence>
<feature type="transmembrane region" description="Helical" evidence="1">
    <location>
        <begin position="350"/>
        <end position="367"/>
    </location>
</feature>
<gene>
    <name evidence="3" type="ORF">BE221DRAFT_148566</name>
</gene>
<dbReference type="AlphaFoldDB" id="A0A1Y5I5C3"/>
<keyword evidence="1" id="KW-0472">Membrane</keyword>
<sequence>MDSLFAPPPVLKPHLQPFRFWIWLQLILLRLYVRRTRGRGTPFLTMCDAQGNVWIAAIGDMPTVARPDPLAFTLPKACQVAMVTASEPAPAHDAGDHRVGTTLFPMIRPHDADAFMGVAGAGRSGGLVHDLPVTGRTALLLLVLNLVWRLRNPGCHTEKDTRMRLPHLTSLQGGRAIAALMVVFYHLNIFILPKRLYAETGEALHPVANMAIRAYSYAIKRVSRIYPAYWLVLIPMVLAGALIPAVGLGYMPGLGQLLPNLFLVPMEDTPILQVSWTLQHEMLFYAIFGLAILHRWVGLGILSMWFTACALTVFGQDVLFPADFLFSPYNLIFLFGGLAAVSFQHLGRNAARGLLVGGLLVFLMTGLNDIYRPVEIGFGVRTVLFGASASAIIAALAAMETAGRLSIPRSLRLVGDASYMLYLVHMPMMTAGVPVAKFLHLPEFLPPWIMALLFVIGSARRKTCLAN</sequence>
<feature type="transmembrane region" description="Helical" evidence="1">
    <location>
        <begin position="15"/>
        <end position="33"/>
    </location>
</feature>
<feature type="transmembrane region" description="Helical" evidence="1">
    <location>
        <begin position="271"/>
        <end position="291"/>
    </location>
</feature>
<keyword evidence="1" id="KW-0812">Transmembrane</keyword>
<evidence type="ECO:0000259" key="2">
    <source>
        <dbReference type="Pfam" id="PF01757"/>
    </source>
</evidence>
<dbReference type="InterPro" id="IPR050879">
    <property type="entry name" value="Acyltransferase_3"/>
</dbReference>
<feature type="domain" description="Acyltransferase 3" evidence="2">
    <location>
        <begin position="215"/>
        <end position="456"/>
    </location>
</feature>